<proteinExistence type="predicted"/>
<comment type="caution">
    <text evidence="2">The sequence shown here is derived from an EMBL/GenBank/DDBJ whole genome shotgun (WGS) entry which is preliminary data.</text>
</comment>
<protein>
    <recommendedName>
        <fullName evidence="4">Secreted protein</fullName>
    </recommendedName>
</protein>
<keyword evidence="1" id="KW-0732">Signal</keyword>
<gene>
    <name evidence="2" type="ORF">B0T18DRAFT_401797</name>
</gene>
<feature type="signal peptide" evidence="1">
    <location>
        <begin position="1"/>
        <end position="29"/>
    </location>
</feature>
<dbReference type="Proteomes" id="UP001172155">
    <property type="component" value="Unassembled WGS sequence"/>
</dbReference>
<name>A0AA40F4Z8_9PEZI</name>
<evidence type="ECO:0000313" key="3">
    <source>
        <dbReference type="Proteomes" id="UP001172155"/>
    </source>
</evidence>
<organism evidence="2 3">
    <name type="scientific">Schizothecium vesticola</name>
    <dbReference type="NCBI Taxonomy" id="314040"/>
    <lineage>
        <taxon>Eukaryota</taxon>
        <taxon>Fungi</taxon>
        <taxon>Dikarya</taxon>
        <taxon>Ascomycota</taxon>
        <taxon>Pezizomycotina</taxon>
        <taxon>Sordariomycetes</taxon>
        <taxon>Sordariomycetidae</taxon>
        <taxon>Sordariales</taxon>
        <taxon>Schizotheciaceae</taxon>
        <taxon>Schizothecium</taxon>
    </lineage>
</organism>
<reference evidence="2" key="1">
    <citation type="submission" date="2023-06" db="EMBL/GenBank/DDBJ databases">
        <title>Genome-scale phylogeny and comparative genomics of the fungal order Sordariales.</title>
        <authorList>
            <consortium name="Lawrence Berkeley National Laboratory"/>
            <person name="Hensen N."/>
            <person name="Bonometti L."/>
            <person name="Westerberg I."/>
            <person name="Brannstrom I.O."/>
            <person name="Guillou S."/>
            <person name="Cros-Aarteil S."/>
            <person name="Calhoun S."/>
            <person name="Haridas S."/>
            <person name="Kuo A."/>
            <person name="Mondo S."/>
            <person name="Pangilinan J."/>
            <person name="Riley R."/>
            <person name="LaButti K."/>
            <person name="Andreopoulos B."/>
            <person name="Lipzen A."/>
            <person name="Chen C."/>
            <person name="Yanf M."/>
            <person name="Daum C."/>
            <person name="Ng V."/>
            <person name="Clum A."/>
            <person name="Steindorff A."/>
            <person name="Ohm R."/>
            <person name="Martin F."/>
            <person name="Silar P."/>
            <person name="Natvig D."/>
            <person name="Lalanne C."/>
            <person name="Gautier V."/>
            <person name="Ament-velasquez S.L."/>
            <person name="Kruys A."/>
            <person name="Hutchinson M.I."/>
            <person name="Powell A.J."/>
            <person name="Barry K."/>
            <person name="Miller A.N."/>
            <person name="Grigoriev I.V."/>
            <person name="Debuchy R."/>
            <person name="Gladieux P."/>
            <person name="Thoren M.H."/>
            <person name="Johannesson H."/>
        </authorList>
    </citation>
    <scope>NUCLEOTIDE SEQUENCE</scope>
    <source>
        <strain evidence="2">SMH3187-1</strain>
    </source>
</reference>
<dbReference type="AlphaFoldDB" id="A0AA40F4Z8"/>
<evidence type="ECO:0008006" key="4">
    <source>
        <dbReference type="Google" id="ProtNLM"/>
    </source>
</evidence>
<dbReference type="EMBL" id="JAUKUD010000002">
    <property type="protein sequence ID" value="KAK0751117.1"/>
    <property type="molecule type" value="Genomic_DNA"/>
</dbReference>
<accession>A0AA40F4Z8</accession>
<keyword evidence="3" id="KW-1185">Reference proteome</keyword>
<feature type="chain" id="PRO_5041439365" description="Secreted protein" evidence="1">
    <location>
        <begin position="30"/>
        <end position="82"/>
    </location>
</feature>
<sequence length="82" mass="9464">MQKRLQDADAFLGLLLRALSLSLSRTTRAIHWETAWSRRTLCNKTSVRATCDGCQTRWRAAARKNVGNISETRGEDRRNTWE</sequence>
<evidence type="ECO:0000256" key="1">
    <source>
        <dbReference type="SAM" id="SignalP"/>
    </source>
</evidence>
<evidence type="ECO:0000313" key="2">
    <source>
        <dbReference type="EMBL" id="KAK0751117.1"/>
    </source>
</evidence>